<reference evidence="1 2" key="1">
    <citation type="submission" date="2020-04" db="EMBL/GenBank/DDBJ databases">
        <authorList>
            <person name="Laetsch R D."/>
            <person name="Stevens L."/>
            <person name="Kumar S."/>
            <person name="Blaxter L. M."/>
        </authorList>
    </citation>
    <scope>NUCLEOTIDE SEQUENCE [LARGE SCALE GENOMIC DNA]</scope>
</reference>
<dbReference type="AlphaFoldDB" id="A0A8S1ENU4"/>
<evidence type="ECO:0000313" key="1">
    <source>
        <dbReference type="EMBL" id="CAB3403807.1"/>
    </source>
</evidence>
<proteinExistence type="predicted"/>
<dbReference type="EMBL" id="CADEPM010000004">
    <property type="protein sequence ID" value="CAB3403807.1"/>
    <property type="molecule type" value="Genomic_DNA"/>
</dbReference>
<evidence type="ECO:0000313" key="2">
    <source>
        <dbReference type="Proteomes" id="UP000494206"/>
    </source>
</evidence>
<gene>
    <name evidence="1" type="ORF">CBOVIS_LOCUS6222</name>
</gene>
<comment type="caution">
    <text evidence="1">The sequence shown here is derived from an EMBL/GenBank/DDBJ whole genome shotgun (WGS) entry which is preliminary data.</text>
</comment>
<accession>A0A8S1ENU4</accession>
<organism evidence="1 2">
    <name type="scientific">Caenorhabditis bovis</name>
    <dbReference type="NCBI Taxonomy" id="2654633"/>
    <lineage>
        <taxon>Eukaryota</taxon>
        <taxon>Metazoa</taxon>
        <taxon>Ecdysozoa</taxon>
        <taxon>Nematoda</taxon>
        <taxon>Chromadorea</taxon>
        <taxon>Rhabditida</taxon>
        <taxon>Rhabditina</taxon>
        <taxon>Rhabditomorpha</taxon>
        <taxon>Rhabditoidea</taxon>
        <taxon>Rhabditidae</taxon>
        <taxon>Peloderinae</taxon>
        <taxon>Caenorhabditis</taxon>
    </lineage>
</organism>
<dbReference type="Proteomes" id="UP000494206">
    <property type="component" value="Unassembled WGS sequence"/>
</dbReference>
<protein>
    <submittedName>
        <fullName evidence="1">Uncharacterized protein</fullName>
    </submittedName>
</protein>
<sequence length="454" mass="52911">MPENATNYDGIKTMCGPNFKLATLDRIDLIGIVERIFRPSTSVWMDFLTNYIGIYLENIHKSDDLAEDDEYFDLREQFNGKFGYIKPLDIKDDNILFICEKPYKDSYSAVSGDVGKYSEIFFEEYALPNNLVYPTFGKYGFNEDHSVNLSIPSNYFSQTKYVHTGIKETNSTRLCDGFENEDICNARRNMTPSMIMITDAGNWQLTSAPFGQRSPMYCHSPIAKDGWDYHLGIQTWDDGFAQDYYVGKNPVFDFFWSLWDKTYSPGPPGQRIVLTKNKLLKTLHYCGRTGGEITKDIVWCLDFIFKGTTRSDAIMYWYVTLMELICPKELLARSLRNVYLTDIMSKTKEAIRELLLPTSNRWKSRFDFNDIYEKMKEGEPKIIVCDEKFVGVSKTMWHLYTNSTGNVTIETSILFRGRPFRFRVTTDVYEEKHFRVNWDFDIAFDLLMASFFLN</sequence>
<name>A0A8S1ENU4_9PELO</name>
<keyword evidence="2" id="KW-1185">Reference proteome</keyword>